<feature type="domain" description="HTH LytTR-type" evidence="1">
    <location>
        <begin position="35"/>
        <end position="125"/>
    </location>
</feature>
<keyword evidence="3" id="KW-1185">Reference proteome</keyword>
<dbReference type="PANTHER" id="PTHR37299">
    <property type="entry name" value="TRANSCRIPTIONAL REGULATOR-RELATED"/>
    <property type="match status" value="1"/>
</dbReference>
<dbReference type="Proteomes" id="UP000524404">
    <property type="component" value="Unassembled WGS sequence"/>
</dbReference>
<dbReference type="InterPro" id="IPR046947">
    <property type="entry name" value="LytR-like"/>
</dbReference>
<name>A0A841ESQ6_9BACT</name>
<dbReference type="Pfam" id="PF04397">
    <property type="entry name" value="LytTR"/>
    <property type="match status" value="1"/>
</dbReference>
<dbReference type="PROSITE" id="PS50930">
    <property type="entry name" value="HTH_LYTTR"/>
    <property type="match status" value="1"/>
</dbReference>
<protein>
    <submittedName>
        <fullName evidence="2">Two-component system LytT family response regulator</fullName>
    </submittedName>
</protein>
<dbReference type="PANTHER" id="PTHR37299:SF1">
    <property type="entry name" value="STAGE 0 SPORULATION PROTEIN A HOMOLOG"/>
    <property type="match status" value="1"/>
</dbReference>
<dbReference type="SMART" id="SM00850">
    <property type="entry name" value="LytTR"/>
    <property type="match status" value="1"/>
</dbReference>
<comment type="caution">
    <text evidence="2">The sequence shown here is derived from an EMBL/GenBank/DDBJ whole genome shotgun (WGS) entry which is preliminary data.</text>
</comment>
<gene>
    <name evidence="2" type="ORF">HNP25_004028</name>
</gene>
<dbReference type="GO" id="GO:0000156">
    <property type="term" value="F:phosphorelay response regulator activity"/>
    <property type="evidence" value="ECO:0007669"/>
    <property type="project" value="InterPro"/>
</dbReference>
<sequence length="129" mass="15560">MNLPIQTNFLYSPKRFNRERSTIIYLERGKTEIYIEEILMCKGEGNYTFVHYKNGEKHLFSKTLKQFCELFEAYDFLRISRSVLINLKYLKAFNTVEELSVIMINEQKIDIARRRKAQFQDTIRKFSKK</sequence>
<reference evidence="2 3" key="1">
    <citation type="submission" date="2020-08" db="EMBL/GenBank/DDBJ databases">
        <title>Functional genomics of gut bacteria from endangered species of beetles.</title>
        <authorList>
            <person name="Carlos-Shanley C."/>
        </authorList>
    </citation>
    <scope>NUCLEOTIDE SEQUENCE [LARGE SCALE GENOMIC DNA]</scope>
    <source>
        <strain evidence="2 3">S00070</strain>
    </source>
</reference>
<dbReference type="AlphaFoldDB" id="A0A841ESQ6"/>
<dbReference type="Gene3D" id="2.40.50.1020">
    <property type="entry name" value="LytTr DNA-binding domain"/>
    <property type="match status" value="1"/>
</dbReference>
<proteinExistence type="predicted"/>
<dbReference type="GO" id="GO:0003677">
    <property type="term" value="F:DNA binding"/>
    <property type="evidence" value="ECO:0007669"/>
    <property type="project" value="InterPro"/>
</dbReference>
<evidence type="ECO:0000259" key="1">
    <source>
        <dbReference type="PROSITE" id="PS50930"/>
    </source>
</evidence>
<dbReference type="InterPro" id="IPR007492">
    <property type="entry name" value="LytTR_DNA-bd_dom"/>
</dbReference>
<accession>A0A841ESQ6</accession>
<evidence type="ECO:0000313" key="3">
    <source>
        <dbReference type="Proteomes" id="UP000524404"/>
    </source>
</evidence>
<organism evidence="2 3">
    <name type="scientific">Arcicella rosea</name>
    <dbReference type="NCBI Taxonomy" id="502909"/>
    <lineage>
        <taxon>Bacteria</taxon>
        <taxon>Pseudomonadati</taxon>
        <taxon>Bacteroidota</taxon>
        <taxon>Cytophagia</taxon>
        <taxon>Cytophagales</taxon>
        <taxon>Flectobacillaceae</taxon>
        <taxon>Arcicella</taxon>
    </lineage>
</organism>
<dbReference type="RefSeq" id="WP_184137098.1">
    <property type="nucleotide sequence ID" value="NZ_JACHKT010000042.1"/>
</dbReference>
<evidence type="ECO:0000313" key="2">
    <source>
        <dbReference type="EMBL" id="MBB6005354.1"/>
    </source>
</evidence>
<dbReference type="EMBL" id="JACHKT010000042">
    <property type="protein sequence ID" value="MBB6005354.1"/>
    <property type="molecule type" value="Genomic_DNA"/>
</dbReference>